<protein>
    <submittedName>
        <fullName evidence="2">Membrane protein</fullName>
    </submittedName>
</protein>
<evidence type="ECO:0000313" key="2">
    <source>
        <dbReference type="EMBL" id="SIM84074.1"/>
    </source>
</evidence>
<sequence>MVSKHVHRYIIGGVAIFFIVYVLVANAYLSFRDFALYAALPSLVIMIALAFFYRYLENSIKFERRTGTQ</sequence>
<dbReference type="GeneID" id="41589049"/>
<evidence type="ECO:0000313" key="3">
    <source>
        <dbReference type="Proteomes" id="UP000195607"/>
    </source>
</evidence>
<dbReference type="AlphaFoldDB" id="A0A1N5WG02"/>
<reference evidence="2 3" key="1">
    <citation type="submission" date="2016-04" db="EMBL/GenBank/DDBJ databases">
        <authorList>
            <person name="Evans L.H."/>
            <person name="Alamgir A."/>
            <person name="Owens N."/>
            <person name="Weber N.D."/>
            <person name="Virtaneva K."/>
            <person name="Barbian K."/>
            <person name="Babar A."/>
            <person name="Rosenke K."/>
        </authorList>
    </citation>
    <scope>NUCLEOTIDE SEQUENCE [LARGE SCALE GENOMIC DNA]</scope>
    <source>
        <strain evidence="3">S5(T) (JCM 30642 \VKM B-2941)</strain>
    </source>
</reference>
<feature type="transmembrane region" description="Helical" evidence="1">
    <location>
        <begin position="9"/>
        <end position="28"/>
    </location>
</feature>
<keyword evidence="1" id="KW-0812">Transmembrane</keyword>
<dbReference type="Proteomes" id="UP000195607">
    <property type="component" value="Chromosome I"/>
</dbReference>
<keyword evidence="1" id="KW-1133">Transmembrane helix</keyword>
<evidence type="ECO:0000256" key="1">
    <source>
        <dbReference type="SAM" id="Phobius"/>
    </source>
</evidence>
<feature type="transmembrane region" description="Helical" evidence="1">
    <location>
        <begin position="34"/>
        <end position="56"/>
    </location>
</feature>
<accession>A0A1N5WG02</accession>
<keyword evidence="1" id="KW-0472">Membrane</keyword>
<dbReference type="RefSeq" id="WP_148690165.1">
    <property type="nucleotide sequence ID" value="NZ_LT671858.1"/>
</dbReference>
<dbReference type="EMBL" id="LT671858">
    <property type="protein sequence ID" value="SIM84074.1"/>
    <property type="molecule type" value="Genomic_DNA"/>
</dbReference>
<proteinExistence type="predicted"/>
<gene>
    <name evidence="2" type="ORF">CSP5_1808</name>
</gene>
<organism evidence="2 3">
    <name type="scientific">Cuniculiplasma divulgatum</name>
    <dbReference type="NCBI Taxonomy" id="1673428"/>
    <lineage>
        <taxon>Archaea</taxon>
        <taxon>Methanobacteriati</taxon>
        <taxon>Thermoplasmatota</taxon>
        <taxon>Thermoplasmata</taxon>
        <taxon>Thermoplasmatales</taxon>
        <taxon>Cuniculiplasmataceae</taxon>
        <taxon>Cuniculiplasma</taxon>
    </lineage>
</organism>
<name>A0A1N5WG02_9ARCH</name>